<reference evidence="3" key="1">
    <citation type="journal article" date="2019" name="Int. J. Syst. Evol. Microbiol.">
        <title>The Global Catalogue of Microorganisms (GCM) 10K type strain sequencing project: providing services to taxonomists for standard genome sequencing and annotation.</title>
        <authorList>
            <consortium name="The Broad Institute Genomics Platform"/>
            <consortium name="The Broad Institute Genome Sequencing Center for Infectious Disease"/>
            <person name="Wu L."/>
            <person name="Ma J."/>
        </authorList>
    </citation>
    <scope>NUCLEOTIDE SEQUENCE [LARGE SCALE GENOMIC DNA]</scope>
    <source>
        <strain evidence="3">JCM 16548</strain>
    </source>
</reference>
<dbReference type="InterPro" id="IPR027417">
    <property type="entry name" value="P-loop_NTPase"/>
</dbReference>
<keyword evidence="3" id="KW-1185">Reference proteome</keyword>
<feature type="domain" description="AAA" evidence="1">
    <location>
        <begin position="8"/>
        <end position="181"/>
    </location>
</feature>
<dbReference type="InterPro" id="IPR050678">
    <property type="entry name" value="DNA_Partitioning_ATPase"/>
</dbReference>
<dbReference type="Proteomes" id="UP001500051">
    <property type="component" value="Unassembled WGS sequence"/>
</dbReference>
<dbReference type="Gene3D" id="3.40.50.300">
    <property type="entry name" value="P-loop containing nucleotide triphosphate hydrolases"/>
    <property type="match status" value="1"/>
</dbReference>
<protein>
    <submittedName>
        <fullName evidence="2">ParA family protein</fullName>
    </submittedName>
</protein>
<dbReference type="PANTHER" id="PTHR13696">
    <property type="entry name" value="P-LOOP CONTAINING NUCLEOSIDE TRIPHOSPHATE HYDROLASE"/>
    <property type="match status" value="1"/>
</dbReference>
<proteinExistence type="predicted"/>
<gene>
    <name evidence="2" type="ORF">GCM10022204_10160</name>
</gene>
<dbReference type="SUPFAM" id="SSF52540">
    <property type="entry name" value="P-loop containing nucleoside triphosphate hydrolases"/>
    <property type="match status" value="1"/>
</dbReference>
<organism evidence="2 3">
    <name type="scientific">Microlunatus aurantiacus</name>
    <dbReference type="NCBI Taxonomy" id="446786"/>
    <lineage>
        <taxon>Bacteria</taxon>
        <taxon>Bacillati</taxon>
        <taxon>Actinomycetota</taxon>
        <taxon>Actinomycetes</taxon>
        <taxon>Propionibacteriales</taxon>
        <taxon>Propionibacteriaceae</taxon>
        <taxon>Microlunatus</taxon>
    </lineage>
</organism>
<comment type="caution">
    <text evidence="2">The sequence shown here is derived from an EMBL/GenBank/DDBJ whole genome shotgun (WGS) entry which is preliminary data.</text>
</comment>
<accession>A0ABP7CYG6</accession>
<evidence type="ECO:0000313" key="3">
    <source>
        <dbReference type="Proteomes" id="UP001500051"/>
    </source>
</evidence>
<dbReference type="CDD" id="cd02042">
    <property type="entry name" value="ParAB_family"/>
    <property type="match status" value="1"/>
</dbReference>
<sequence length="257" mass="27171">MSTHKAWVVAVANQKGGVAKTTTVGSLGSAFAEQGLSVLLVDLDPQACLTFSLGIDPESVEGSVHQVLLGEVKAADVVVPTEDGVDLLPATIELATAEQLLLMRTGREQLLKTALAPLLKRYDVIMLDCPPSLGVLTTVALTAAHGVLIPLQCETLSHRGVGQLLDTIHDVKRMTNRRLKVIGVLPTLFDGRTSHGRLVLERIGEDYGVTVWEPAIPKSVRFAEAPAAGRSILATARSSKGADAYREVAGSLLSARG</sequence>
<dbReference type="RefSeq" id="WP_344811179.1">
    <property type="nucleotide sequence ID" value="NZ_BAAAYX010000002.1"/>
</dbReference>
<evidence type="ECO:0000313" key="2">
    <source>
        <dbReference type="EMBL" id="GAA3696148.1"/>
    </source>
</evidence>
<name>A0ABP7CYG6_9ACTN</name>
<evidence type="ECO:0000259" key="1">
    <source>
        <dbReference type="Pfam" id="PF13614"/>
    </source>
</evidence>
<dbReference type="Pfam" id="PF13614">
    <property type="entry name" value="AAA_31"/>
    <property type="match status" value="1"/>
</dbReference>
<dbReference type="EMBL" id="BAAAYX010000002">
    <property type="protein sequence ID" value="GAA3696148.1"/>
    <property type="molecule type" value="Genomic_DNA"/>
</dbReference>
<dbReference type="InterPro" id="IPR025669">
    <property type="entry name" value="AAA_dom"/>
</dbReference>
<dbReference type="PANTHER" id="PTHR13696:SF99">
    <property type="entry name" value="COBYRINIC ACID AC-DIAMIDE SYNTHASE"/>
    <property type="match status" value="1"/>
</dbReference>